<accession>A0A077ZEX3</accession>
<proteinExistence type="predicted"/>
<dbReference type="GO" id="GO:0005543">
    <property type="term" value="F:phospholipid binding"/>
    <property type="evidence" value="ECO:0007669"/>
    <property type="project" value="TreeGrafter"/>
</dbReference>
<dbReference type="GO" id="GO:0009898">
    <property type="term" value="C:cytoplasmic side of plasma membrane"/>
    <property type="evidence" value="ECO:0007669"/>
    <property type="project" value="TreeGrafter"/>
</dbReference>
<reference evidence="3" key="1">
    <citation type="submission" date="2014-01" db="EMBL/GenBank/DDBJ databases">
        <authorList>
            <person name="Aslett M."/>
        </authorList>
    </citation>
    <scope>NUCLEOTIDE SEQUENCE</scope>
</reference>
<dbReference type="EMBL" id="HG806447">
    <property type="protein sequence ID" value="CDW58911.1"/>
    <property type="molecule type" value="Genomic_DNA"/>
</dbReference>
<keyword evidence="4" id="KW-1185">Reference proteome</keyword>
<dbReference type="Gene3D" id="1.20.1270.60">
    <property type="entry name" value="Arfaptin homology (AH) domain/BAR domain"/>
    <property type="match status" value="1"/>
</dbReference>
<evidence type="ECO:0000313" key="3">
    <source>
        <dbReference type="EMBL" id="CDW58911.1"/>
    </source>
</evidence>
<feature type="region of interest" description="Disordered" evidence="1">
    <location>
        <begin position="362"/>
        <end position="387"/>
    </location>
</feature>
<protein>
    <submittedName>
        <fullName evidence="3">Metastasis suppressor protein 1</fullName>
    </submittedName>
</protein>
<feature type="region of interest" description="Disordered" evidence="1">
    <location>
        <begin position="432"/>
        <end position="459"/>
    </location>
</feature>
<dbReference type="Pfam" id="PF08397">
    <property type="entry name" value="IMD"/>
    <property type="match status" value="1"/>
</dbReference>
<gene>
    <name evidence="3" type="ORF">TTRE_0000723701</name>
</gene>
<evidence type="ECO:0000259" key="2">
    <source>
        <dbReference type="PROSITE" id="PS51338"/>
    </source>
</evidence>
<dbReference type="AlphaFoldDB" id="A0A077ZEX3"/>
<dbReference type="Proteomes" id="UP000030665">
    <property type="component" value="Unassembled WGS sequence"/>
</dbReference>
<sequence length="610" mass="66589">MRHRSIENRLKTLTSSLIDCLVAPLQEKMEEWRRNAVQMDRDHSKEYKRSRGEIKRRRHDAARLQKKVRKGHCSVKLMLDSAVQEVNDRGNILLQSERHAVRHALVEQRSQFCLFVSWFKPILDGELSLMHEAGQIQELVDMLCRQSADPYTLPMASEAVIVDVKGLENTWRFQTPPSSPGSSYGSRKSSFCSLTSGDCGFHQNVATAITQQVADMNVVGHFDSARYTGCSSATSQDSGFLSRDSLCLTGCCKHIIPIQTAKYIVADSEVSQNANQESNSQASTPSPSSSLATWPEGALLPCGTIIRQNSAGAVVVSRPHTISASFTGAHQVTKRTPLSGALFQARASSQPPMVKPPLHKPPLPPRTHLQTNRSIGTGCRSSEEAKKEQQIYYNMPNVEQPAQASNTLRVQSRPSRPLSFAGTCDFTPFGSVIGRTPDDDQGDLTPRANGHSLAPPGSFVGCIKRRSIAGRAPPPPPVRRNSAITSATPNAPAVDAVRSGSRCATPGTNCSDFSVCFSYFKIEETYSNVIYALNARLTAQQLNRDAEKETAETKDNHCCIGNGSTTATATSGSRLSKSLQETFYSLPYTECAAGVTQLPQFKGDLNLNEV</sequence>
<dbReference type="InterPro" id="IPR027267">
    <property type="entry name" value="AH/BAR_dom_sf"/>
</dbReference>
<evidence type="ECO:0000256" key="1">
    <source>
        <dbReference type="SAM" id="MobiDB-lite"/>
    </source>
</evidence>
<dbReference type="PROSITE" id="PS51338">
    <property type="entry name" value="IMD"/>
    <property type="match status" value="1"/>
</dbReference>
<feature type="domain" description="IMD" evidence="2">
    <location>
        <begin position="1"/>
        <end position="167"/>
    </location>
</feature>
<dbReference type="PANTHER" id="PTHR15708">
    <property type="entry name" value="ACTIN BUNDLING/MISSING IN METASTASIS-RELATED"/>
    <property type="match status" value="1"/>
</dbReference>
<dbReference type="SUPFAM" id="SSF103657">
    <property type="entry name" value="BAR/IMD domain-like"/>
    <property type="match status" value="1"/>
</dbReference>
<organism evidence="3 4">
    <name type="scientific">Trichuris trichiura</name>
    <name type="common">Whipworm</name>
    <name type="synonym">Trichocephalus trichiurus</name>
    <dbReference type="NCBI Taxonomy" id="36087"/>
    <lineage>
        <taxon>Eukaryota</taxon>
        <taxon>Metazoa</taxon>
        <taxon>Ecdysozoa</taxon>
        <taxon>Nematoda</taxon>
        <taxon>Enoplea</taxon>
        <taxon>Dorylaimia</taxon>
        <taxon>Trichinellida</taxon>
        <taxon>Trichuridae</taxon>
        <taxon>Trichuris</taxon>
    </lineage>
</organism>
<dbReference type="GO" id="GO:0003779">
    <property type="term" value="F:actin binding"/>
    <property type="evidence" value="ECO:0007669"/>
    <property type="project" value="InterPro"/>
</dbReference>
<evidence type="ECO:0000313" key="4">
    <source>
        <dbReference type="Proteomes" id="UP000030665"/>
    </source>
</evidence>
<dbReference type="InterPro" id="IPR013606">
    <property type="entry name" value="I-BAR_dom"/>
</dbReference>
<dbReference type="OrthoDB" id="10061327at2759"/>
<dbReference type="PANTHER" id="PTHR15708:SF4">
    <property type="entry name" value="FI21477P1-RELATED"/>
    <property type="match status" value="1"/>
</dbReference>
<dbReference type="STRING" id="36087.A0A077ZEX3"/>
<dbReference type="GO" id="GO:0007009">
    <property type="term" value="P:plasma membrane organization"/>
    <property type="evidence" value="ECO:0007669"/>
    <property type="project" value="InterPro"/>
</dbReference>
<name>A0A077ZEX3_TRITR</name>
<dbReference type="InterPro" id="IPR030127">
    <property type="entry name" value="MTSS1/MTSS2"/>
</dbReference>
<reference evidence="3" key="2">
    <citation type="submission" date="2014-03" db="EMBL/GenBank/DDBJ databases">
        <title>The whipworm genome and dual-species transcriptomics of an intimate host-pathogen interaction.</title>
        <authorList>
            <person name="Foth B.J."/>
            <person name="Tsai I.J."/>
            <person name="Reid A.J."/>
            <person name="Bancroft A.J."/>
            <person name="Nichol S."/>
            <person name="Tracey A."/>
            <person name="Holroyd N."/>
            <person name="Cotton J.A."/>
            <person name="Stanley E.J."/>
            <person name="Zarowiecki M."/>
            <person name="Liu J.Z."/>
            <person name="Huckvale T."/>
            <person name="Cooper P.J."/>
            <person name="Grencis R.K."/>
            <person name="Berriman M."/>
        </authorList>
    </citation>
    <scope>NUCLEOTIDE SEQUENCE [LARGE SCALE GENOMIC DNA]</scope>
</reference>
<dbReference type="GO" id="GO:0030031">
    <property type="term" value="P:cell projection assembly"/>
    <property type="evidence" value="ECO:0007669"/>
    <property type="project" value="TreeGrafter"/>
</dbReference>
<dbReference type="GO" id="GO:0015629">
    <property type="term" value="C:actin cytoskeleton"/>
    <property type="evidence" value="ECO:0007669"/>
    <property type="project" value="TreeGrafter"/>
</dbReference>